<gene>
    <name evidence="1" type="ORF">RHGRI_014793</name>
</gene>
<evidence type="ECO:0000313" key="1">
    <source>
        <dbReference type="EMBL" id="KAG5549586.1"/>
    </source>
</evidence>
<dbReference type="Proteomes" id="UP000823749">
    <property type="component" value="Chromosome 5"/>
</dbReference>
<accession>A0AAV6KAS5</accession>
<name>A0AAV6KAS5_9ERIC</name>
<keyword evidence="2" id="KW-1185">Reference proteome</keyword>
<reference evidence="1" key="1">
    <citation type="submission" date="2020-08" db="EMBL/GenBank/DDBJ databases">
        <title>Plant Genome Project.</title>
        <authorList>
            <person name="Zhang R.-G."/>
        </authorList>
    </citation>
    <scope>NUCLEOTIDE SEQUENCE</scope>
    <source>
        <strain evidence="1">WSP0</strain>
        <tissue evidence="1">Leaf</tissue>
    </source>
</reference>
<evidence type="ECO:0000313" key="2">
    <source>
        <dbReference type="Proteomes" id="UP000823749"/>
    </source>
</evidence>
<sequence length="241" mass="26900">MTTRRGHNKEVTGLSGSKCQRALSPVCWATRPFTIPLTFAIAEFKGIENSLQNKPPVSIVAPLLAQEPPPAGGVPHVPPPPTPQARGWRFTQVEYHRLQCDLVDVHAHQDFFWQSLTDYRLEQHCNAYDVWGLLHQLARLPHLMRPRSTPSFRLRLVAMVPPSDSVGMRAYKIAQPTFLNTGDLGRRFRVTFKLSDCKGEEDGIRSRRPTNGARSTLAFRAGQTGDLFIAATTSGHGEHTN</sequence>
<dbReference type="EMBL" id="JACTNZ010000005">
    <property type="protein sequence ID" value="KAG5549586.1"/>
    <property type="molecule type" value="Genomic_DNA"/>
</dbReference>
<comment type="caution">
    <text evidence="1">The sequence shown here is derived from an EMBL/GenBank/DDBJ whole genome shotgun (WGS) entry which is preliminary data.</text>
</comment>
<proteinExistence type="predicted"/>
<protein>
    <submittedName>
        <fullName evidence="1">Uncharacterized protein</fullName>
    </submittedName>
</protein>
<dbReference type="AlphaFoldDB" id="A0AAV6KAS5"/>
<organism evidence="1 2">
    <name type="scientific">Rhododendron griersonianum</name>
    <dbReference type="NCBI Taxonomy" id="479676"/>
    <lineage>
        <taxon>Eukaryota</taxon>
        <taxon>Viridiplantae</taxon>
        <taxon>Streptophyta</taxon>
        <taxon>Embryophyta</taxon>
        <taxon>Tracheophyta</taxon>
        <taxon>Spermatophyta</taxon>
        <taxon>Magnoliopsida</taxon>
        <taxon>eudicotyledons</taxon>
        <taxon>Gunneridae</taxon>
        <taxon>Pentapetalae</taxon>
        <taxon>asterids</taxon>
        <taxon>Ericales</taxon>
        <taxon>Ericaceae</taxon>
        <taxon>Ericoideae</taxon>
        <taxon>Rhodoreae</taxon>
        <taxon>Rhododendron</taxon>
    </lineage>
</organism>